<protein>
    <submittedName>
        <fullName evidence="3">Helix-turn-helix domain-containing protein</fullName>
    </submittedName>
</protein>
<reference evidence="3 4" key="1">
    <citation type="submission" date="2020-03" db="EMBL/GenBank/DDBJ databases">
        <title>WGS of the type strain of Planosporangium spp.</title>
        <authorList>
            <person name="Thawai C."/>
        </authorList>
    </citation>
    <scope>NUCLEOTIDE SEQUENCE [LARGE SCALE GENOMIC DNA]</scope>
    <source>
        <strain evidence="3 4">TBRC 5610</strain>
    </source>
</reference>
<dbReference type="InterPro" id="IPR011991">
    <property type="entry name" value="ArsR-like_HTH"/>
</dbReference>
<feature type="domain" description="HTH arsR-type" evidence="2">
    <location>
        <begin position="26"/>
        <end position="111"/>
    </location>
</feature>
<dbReference type="SUPFAM" id="SSF46785">
    <property type="entry name" value="Winged helix' DNA-binding domain"/>
    <property type="match status" value="1"/>
</dbReference>
<dbReference type="InterPro" id="IPR001845">
    <property type="entry name" value="HTH_ArsR_DNA-bd_dom"/>
</dbReference>
<dbReference type="SMART" id="SM00418">
    <property type="entry name" value="HTH_ARSR"/>
    <property type="match status" value="1"/>
</dbReference>
<evidence type="ECO:0000259" key="2">
    <source>
        <dbReference type="SMART" id="SM00418"/>
    </source>
</evidence>
<dbReference type="EMBL" id="JAATVY010000014">
    <property type="protein sequence ID" value="NJC71949.1"/>
    <property type="molecule type" value="Genomic_DNA"/>
</dbReference>
<dbReference type="InterPro" id="IPR036390">
    <property type="entry name" value="WH_DNA-bd_sf"/>
</dbReference>
<dbReference type="RefSeq" id="WP_167926847.1">
    <property type="nucleotide sequence ID" value="NZ_JAATVY010000014.1"/>
</dbReference>
<keyword evidence="4" id="KW-1185">Reference proteome</keyword>
<name>A0ABX0Y3G8_9ACTN</name>
<organism evidence="3 4">
    <name type="scientific">Planosporangium thailandense</name>
    <dbReference type="NCBI Taxonomy" id="765197"/>
    <lineage>
        <taxon>Bacteria</taxon>
        <taxon>Bacillati</taxon>
        <taxon>Actinomycetota</taxon>
        <taxon>Actinomycetes</taxon>
        <taxon>Micromonosporales</taxon>
        <taxon>Micromonosporaceae</taxon>
        <taxon>Planosporangium</taxon>
    </lineage>
</organism>
<evidence type="ECO:0000313" key="3">
    <source>
        <dbReference type="EMBL" id="NJC71949.1"/>
    </source>
</evidence>
<feature type="region of interest" description="Disordered" evidence="1">
    <location>
        <begin position="82"/>
        <end position="107"/>
    </location>
</feature>
<dbReference type="Proteomes" id="UP000722989">
    <property type="component" value="Unassembled WGS sequence"/>
</dbReference>
<feature type="region of interest" description="Disordered" evidence="1">
    <location>
        <begin position="1"/>
        <end position="26"/>
    </location>
</feature>
<accession>A0ABX0Y3G8</accession>
<sequence length="255" mass="26525">MANTVITLSTVSTPRHGPFSGPPDTSRHRALAAASRVRMLHLVRRSESGLTAAEVADATGLHPSTVRAHLDQLVDSGLLVRRRQSDGSPGRPAWHYHPAPRTEDGNEPAAGAGLAYRGLAAALIGHLARVEDDPHTAGIRAGRDWGRALAAPLGRAAPVDGLVRVLDGLGFTPAVAQRDDSDSAVLHLHTCPFLELAETNPDVVCGVHLGVIGGALGALGASTSDTDLEPFAAPGACVVRVRAGTPAPRDERPDR</sequence>
<proteinExistence type="predicted"/>
<dbReference type="Gene3D" id="1.10.10.10">
    <property type="entry name" value="Winged helix-like DNA-binding domain superfamily/Winged helix DNA-binding domain"/>
    <property type="match status" value="1"/>
</dbReference>
<comment type="caution">
    <text evidence="3">The sequence shown here is derived from an EMBL/GenBank/DDBJ whole genome shotgun (WGS) entry which is preliminary data.</text>
</comment>
<dbReference type="CDD" id="cd00090">
    <property type="entry name" value="HTH_ARSR"/>
    <property type="match status" value="1"/>
</dbReference>
<evidence type="ECO:0000313" key="4">
    <source>
        <dbReference type="Proteomes" id="UP000722989"/>
    </source>
</evidence>
<gene>
    <name evidence="3" type="ORF">HC031_19830</name>
</gene>
<feature type="compositionally biased region" description="Polar residues" evidence="1">
    <location>
        <begin position="1"/>
        <end position="13"/>
    </location>
</feature>
<dbReference type="InterPro" id="IPR036388">
    <property type="entry name" value="WH-like_DNA-bd_sf"/>
</dbReference>
<evidence type="ECO:0000256" key="1">
    <source>
        <dbReference type="SAM" id="MobiDB-lite"/>
    </source>
</evidence>
<dbReference type="Pfam" id="PF12840">
    <property type="entry name" value="HTH_20"/>
    <property type="match status" value="1"/>
</dbReference>